<evidence type="ECO:0008006" key="3">
    <source>
        <dbReference type="Google" id="ProtNLM"/>
    </source>
</evidence>
<organism evidence="1 2">
    <name type="scientific">Pontibacillus chungwhensis</name>
    <dbReference type="NCBI Taxonomy" id="265426"/>
    <lineage>
        <taxon>Bacteria</taxon>
        <taxon>Bacillati</taxon>
        <taxon>Bacillota</taxon>
        <taxon>Bacilli</taxon>
        <taxon>Bacillales</taxon>
        <taxon>Bacillaceae</taxon>
        <taxon>Pontibacillus</taxon>
    </lineage>
</organism>
<name>A0ABY8V4R3_9BACI</name>
<keyword evidence="2" id="KW-1185">Reference proteome</keyword>
<dbReference type="EMBL" id="CP126446">
    <property type="protein sequence ID" value="WIG00198.1"/>
    <property type="molecule type" value="Genomic_DNA"/>
</dbReference>
<proteinExistence type="predicted"/>
<evidence type="ECO:0000313" key="1">
    <source>
        <dbReference type="EMBL" id="WIG00198.1"/>
    </source>
</evidence>
<accession>A0ABY8V4R3</accession>
<gene>
    <name evidence="1" type="ORF">QNI29_12040</name>
</gene>
<sequence length="74" mass="8811">MCYTGDIRVEVEAVRDFHCCATCVHFTVAKEKGRVKRFCKRLGYETDPRWKFDCWTPKDHVLRLMKKEESKKGI</sequence>
<dbReference type="Proteomes" id="UP001236652">
    <property type="component" value="Chromosome"/>
</dbReference>
<protein>
    <recommendedName>
        <fullName evidence="3">GNAT family acetyltransferase</fullName>
    </recommendedName>
</protein>
<reference evidence="1 2" key="1">
    <citation type="submission" date="2023-05" db="EMBL/GenBank/DDBJ databases">
        <title>Comparative genomics reveals the evidence of polycyclic aromatic hydrocarbons degradation in moderately halophilic genus Pontibacillus.</title>
        <authorList>
            <person name="Yang H."/>
            <person name="Qian Z."/>
        </authorList>
    </citation>
    <scope>NUCLEOTIDE SEQUENCE [LARGE SCALE GENOMIC DNA]</scope>
    <source>
        <strain evidence="2">HN14</strain>
    </source>
</reference>
<evidence type="ECO:0000313" key="2">
    <source>
        <dbReference type="Proteomes" id="UP001236652"/>
    </source>
</evidence>